<organism evidence="2 3">
    <name type="scientific">Bodo saltans</name>
    <name type="common">Flagellated protozoan</name>
    <dbReference type="NCBI Taxonomy" id="75058"/>
    <lineage>
        <taxon>Eukaryota</taxon>
        <taxon>Discoba</taxon>
        <taxon>Euglenozoa</taxon>
        <taxon>Kinetoplastea</taxon>
        <taxon>Metakinetoplastina</taxon>
        <taxon>Eubodonida</taxon>
        <taxon>Bodonidae</taxon>
        <taxon>Bodo</taxon>
    </lineage>
</organism>
<evidence type="ECO:0000313" key="2">
    <source>
        <dbReference type="EMBL" id="CUG91078.1"/>
    </source>
</evidence>
<gene>
    <name evidence="2" type="ORF">BSAL_30110</name>
</gene>
<dbReference type="AlphaFoldDB" id="A0A0S4JHY7"/>
<dbReference type="EMBL" id="CYKH01001888">
    <property type="protein sequence ID" value="CUG91078.1"/>
    <property type="molecule type" value="Genomic_DNA"/>
</dbReference>
<feature type="region of interest" description="Disordered" evidence="1">
    <location>
        <begin position="1"/>
        <end position="35"/>
    </location>
</feature>
<evidence type="ECO:0000256" key="1">
    <source>
        <dbReference type="SAM" id="MobiDB-lite"/>
    </source>
</evidence>
<keyword evidence="3" id="KW-1185">Reference proteome</keyword>
<proteinExistence type="predicted"/>
<sequence>MLRRTFRRLSAAPTATSLPKGEVHMSTARGATGGNDSSLDKLLVVGACGAVIAWQAFGPEVIAHH</sequence>
<evidence type="ECO:0000313" key="3">
    <source>
        <dbReference type="Proteomes" id="UP000051952"/>
    </source>
</evidence>
<accession>A0A0S4JHY7</accession>
<dbReference type="VEuPathDB" id="TriTrypDB:BSAL_30110"/>
<dbReference type="Proteomes" id="UP000051952">
    <property type="component" value="Unassembled WGS sequence"/>
</dbReference>
<name>A0A0S4JHY7_BODSA</name>
<protein>
    <submittedName>
        <fullName evidence="2">GPI-anchored surface protein, putative</fullName>
    </submittedName>
</protein>
<reference evidence="3" key="1">
    <citation type="submission" date="2015-09" db="EMBL/GenBank/DDBJ databases">
        <authorList>
            <consortium name="Pathogen Informatics"/>
        </authorList>
    </citation>
    <scope>NUCLEOTIDE SEQUENCE [LARGE SCALE GENOMIC DNA]</scope>
    <source>
        <strain evidence="3">Lake Konstanz</strain>
    </source>
</reference>